<comment type="caution">
    <text evidence="9">The sequence shown here is derived from an EMBL/GenBank/DDBJ whole genome shotgun (WGS) entry which is preliminary data.</text>
</comment>
<comment type="cofactor">
    <cofactor evidence="8">
        <name>Zn(2+)</name>
        <dbReference type="ChEBI" id="CHEBI:29105"/>
    </cofactor>
    <text evidence="8">Binds 2 Zn(2+) ions.</text>
</comment>
<name>A0A0M3DKK7_9FIRM</name>
<evidence type="ECO:0000313" key="10">
    <source>
        <dbReference type="Proteomes" id="UP000034407"/>
    </source>
</evidence>
<dbReference type="OrthoDB" id="9800940at2"/>
<keyword evidence="10" id="KW-1185">Reference proteome</keyword>
<accession>A0A0M3DKK7</accession>
<dbReference type="HAMAP" id="MF_01818">
    <property type="entry name" value="RNase_Z_BN"/>
    <property type="match status" value="1"/>
</dbReference>
<feature type="binding site" evidence="8">
    <location>
        <position position="210"/>
    </location>
    <ligand>
        <name>Zn(2+)</name>
        <dbReference type="ChEBI" id="CHEBI:29105"/>
        <label>1</label>
        <note>catalytic</note>
    </ligand>
</feature>
<organism evidence="9 10">
    <name type="scientific">Paraclostridium benzoelyticum</name>
    <dbReference type="NCBI Taxonomy" id="1629550"/>
    <lineage>
        <taxon>Bacteria</taxon>
        <taxon>Bacillati</taxon>
        <taxon>Bacillota</taxon>
        <taxon>Clostridia</taxon>
        <taxon>Peptostreptococcales</taxon>
        <taxon>Peptostreptococcaceae</taxon>
        <taxon>Paraclostridium</taxon>
    </lineage>
</organism>
<feature type="binding site" evidence="8">
    <location>
        <position position="66"/>
    </location>
    <ligand>
        <name>Zn(2+)</name>
        <dbReference type="ChEBI" id="CHEBI:29105"/>
        <label>2</label>
        <note>catalytic</note>
    </ligand>
</feature>
<feature type="binding site" evidence="8">
    <location>
        <position position="61"/>
    </location>
    <ligand>
        <name>Zn(2+)</name>
        <dbReference type="ChEBI" id="CHEBI:29105"/>
        <label>1</label>
        <note>catalytic</note>
    </ligand>
</feature>
<dbReference type="CDD" id="cd07717">
    <property type="entry name" value="RNaseZ_ZiPD-like_MBL-fold"/>
    <property type="match status" value="1"/>
</dbReference>
<dbReference type="NCBIfam" id="NF000801">
    <property type="entry name" value="PRK00055.1-3"/>
    <property type="match status" value="1"/>
</dbReference>
<comment type="similarity">
    <text evidence="8">Belongs to the RNase Z family.</text>
</comment>
<feature type="binding site" evidence="8">
    <location>
        <position position="210"/>
    </location>
    <ligand>
        <name>Zn(2+)</name>
        <dbReference type="ChEBI" id="CHEBI:29105"/>
        <label>2</label>
        <note>catalytic</note>
    </ligand>
</feature>
<evidence type="ECO:0000256" key="4">
    <source>
        <dbReference type="ARBA" id="ARBA00022723"/>
    </source>
</evidence>
<comment type="catalytic activity">
    <reaction evidence="8">
        <text>Endonucleolytic cleavage of RNA, removing extra 3' nucleotides from tRNA precursor, generating 3' termini of tRNAs. A 3'-hydroxy group is left at the tRNA terminus and a 5'-phosphoryl group is left at the trailer molecule.</text>
        <dbReference type="EC" id="3.1.26.11"/>
    </reaction>
</comment>
<dbReference type="InterPro" id="IPR013471">
    <property type="entry name" value="RNase_Z/BN"/>
</dbReference>
<proteinExistence type="inferred from homology"/>
<dbReference type="NCBIfam" id="TIGR02651">
    <property type="entry name" value="RNase_Z"/>
    <property type="match status" value="1"/>
</dbReference>
<keyword evidence="3 8" id="KW-0540">Nuclease</keyword>
<comment type="subunit">
    <text evidence="1 8">Homodimer.</text>
</comment>
<comment type="function">
    <text evidence="8">Zinc phosphodiesterase, which displays some tRNA 3'-processing endonuclease activity. Probably involved in tRNA maturation, by removing a 3'-trailer from precursor tRNA.</text>
</comment>
<feature type="binding site" evidence="8">
    <location>
        <position position="63"/>
    </location>
    <ligand>
        <name>Zn(2+)</name>
        <dbReference type="ChEBI" id="CHEBI:29105"/>
        <label>1</label>
        <note>catalytic</note>
    </ligand>
</feature>
<keyword evidence="4 8" id="KW-0479">Metal-binding</keyword>
<dbReference type="PANTHER" id="PTHR46018">
    <property type="entry name" value="ZINC PHOSPHODIESTERASE ELAC PROTEIN 1"/>
    <property type="match status" value="1"/>
</dbReference>
<feature type="binding site" evidence="8">
    <location>
        <position position="269"/>
    </location>
    <ligand>
        <name>Zn(2+)</name>
        <dbReference type="ChEBI" id="CHEBI:29105"/>
        <label>2</label>
        <note>catalytic</note>
    </ligand>
</feature>
<feature type="binding site" evidence="8">
    <location>
        <position position="142"/>
    </location>
    <ligand>
        <name>Zn(2+)</name>
        <dbReference type="ChEBI" id="CHEBI:29105"/>
        <label>1</label>
        <note>catalytic</note>
    </ligand>
</feature>
<evidence type="ECO:0000256" key="1">
    <source>
        <dbReference type="ARBA" id="ARBA00011738"/>
    </source>
</evidence>
<reference evidence="9 10" key="1">
    <citation type="submission" date="2015-04" db="EMBL/GenBank/DDBJ databases">
        <title>Microcin producing Clostridium sp. JC272T.</title>
        <authorList>
            <person name="Jyothsna T."/>
            <person name="Sasikala C."/>
            <person name="Ramana C."/>
        </authorList>
    </citation>
    <scope>NUCLEOTIDE SEQUENCE [LARGE SCALE GENOMIC DNA]</scope>
    <source>
        <strain evidence="9 10">JC272</strain>
    </source>
</reference>
<dbReference type="GO" id="GO:0042781">
    <property type="term" value="F:3'-tRNA processing endoribonuclease activity"/>
    <property type="evidence" value="ECO:0007669"/>
    <property type="project" value="UniProtKB-UniRule"/>
</dbReference>
<dbReference type="GO" id="GO:0008270">
    <property type="term" value="F:zinc ion binding"/>
    <property type="evidence" value="ECO:0007669"/>
    <property type="project" value="UniProtKB-UniRule"/>
</dbReference>
<keyword evidence="5 8" id="KW-0255">Endonuclease</keyword>
<dbReference type="AlphaFoldDB" id="A0A0M3DKK7"/>
<dbReference type="PANTHER" id="PTHR46018:SF2">
    <property type="entry name" value="ZINC PHOSPHODIESTERASE ELAC PROTEIN 1"/>
    <property type="match status" value="1"/>
</dbReference>
<dbReference type="EC" id="3.1.26.11" evidence="8"/>
<dbReference type="SUPFAM" id="SSF56281">
    <property type="entry name" value="Metallo-hydrolase/oxidoreductase"/>
    <property type="match status" value="1"/>
</dbReference>
<dbReference type="Gene3D" id="3.60.15.10">
    <property type="entry name" value="Ribonuclease Z/Hydroxyacylglutathione hydrolase-like"/>
    <property type="match status" value="1"/>
</dbReference>
<protein>
    <recommendedName>
        <fullName evidence="8">Ribonuclease Z</fullName>
        <shortName evidence="8">RNase Z</shortName>
        <ecNumber evidence="8">3.1.26.11</ecNumber>
    </recommendedName>
    <alternativeName>
        <fullName evidence="8">tRNA 3 endonuclease</fullName>
    </alternativeName>
    <alternativeName>
        <fullName evidence="8">tRNase Z</fullName>
    </alternativeName>
</protein>
<sequence length="306" mass="34550">MVEITLLGCGGSMPVPNRYLSSLLINYRGRKILIDCGEGTQVSMKIANCGFKTIDYICITHLHGDHIIGLPGILSTIGNCGRTEMLTIIGPKGIKEVIEAFKLIVKELPYDINIIENPKEDILVSNNYINKDIIISTLEVEHSTPCIAYSFYIKRKAKFDMEKAIKNNVPKILWSKLQNGREIKLEGKIYTKDMVLGQPRKGIKISFVTDTRPIKAIMDFVDNSDLLVCEGMYGDDCDLERAIKNKHMTFRESATIAKQSNVETMVLTHFSPIIKDPNIYIENAMEVFENTIIGTDRLKLNLLFKE</sequence>
<evidence type="ECO:0000256" key="7">
    <source>
        <dbReference type="ARBA" id="ARBA00022833"/>
    </source>
</evidence>
<evidence type="ECO:0000256" key="3">
    <source>
        <dbReference type="ARBA" id="ARBA00022722"/>
    </source>
</evidence>
<dbReference type="Proteomes" id="UP000034407">
    <property type="component" value="Unassembled WGS sequence"/>
</dbReference>
<feature type="active site" description="Proton acceptor" evidence="8">
    <location>
        <position position="65"/>
    </location>
</feature>
<keyword evidence="7 8" id="KW-0862">Zinc</keyword>
<dbReference type="RefSeq" id="WP_046821584.1">
    <property type="nucleotide sequence ID" value="NZ_LBBT01000016.1"/>
</dbReference>
<keyword evidence="2 8" id="KW-0819">tRNA processing</keyword>
<evidence type="ECO:0000256" key="2">
    <source>
        <dbReference type="ARBA" id="ARBA00022694"/>
    </source>
</evidence>
<evidence type="ECO:0000256" key="6">
    <source>
        <dbReference type="ARBA" id="ARBA00022801"/>
    </source>
</evidence>
<evidence type="ECO:0000256" key="5">
    <source>
        <dbReference type="ARBA" id="ARBA00022759"/>
    </source>
</evidence>
<dbReference type="PATRIC" id="fig|1629550.3.peg.111"/>
<dbReference type="InterPro" id="IPR036866">
    <property type="entry name" value="RibonucZ/Hydroxyglut_hydro"/>
</dbReference>
<feature type="binding site" evidence="8">
    <location>
        <position position="65"/>
    </location>
    <ligand>
        <name>Zn(2+)</name>
        <dbReference type="ChEBI" id="CHEBI:29105"/>
        <label>2</label>
        <note>catalytic</note>
    </ligand>
</feature>
<keyword evidence="6 8" id="KW-0378">Hydrolase</keyword>
<evidence type="ECO:0000256" key="8">
    <source>
        <dbReference type="HAMAP-Rule" id="MF_01818"/>
    </source>
</evidence>
<evidence type="ECO:0000313" key="9">
    <source>
        <dbReference type="EMBL" id="KKY02888.1"/>
    </source>
</evidence>
<dbReference type="EMBL" id="LBBT01000016">
    <property type="protein sequence ID" value="KKY02888.1"/>
    <property type="molecule type" value="Genomic_DNA"/>
</dbReference>
<gene>
    <name evidence="8" type="primary">rnz</name>
    <name evidence="9" type="ORF">VN21_00770</name>
</gene>
<dbReference type="Pfam" id="PF23023">
    <property type="entry name" value="Anti-Pycsar_Apyc1"/>
    <property type="match status" value="1"/>
</dbReference>